<accession>A0A6J5PIM3</accession>
<reference evidence="1" key="1">
    <citation type="submission" date="2020-05" db="EMBL/GenBank/DDBJ databases">
        <authorList>
            <person name="Chiriac C."/>
            <person name="Salcher M."/>
            <person name="Ghai R."/>
            <person name="Kavagutti S V."/>
        </authorList>
    </citation>
    <scope>NUCLEOTIDE SEQUENCE</scope>
</reference>
<organism evidence="1">
    <name type="scientific">uncultured Caudovirales phage</name>
    <dbReference type="NCBI Taxonomy" id="2100421"/>
    <lineage>
        <taxon>Viruses</taxon>
        <taxon>Duplodnaviria</taxon>
        <taxon>Heunggongvirae</taxon>
        <taxon>Uroviricota</taxon>
        <taxon>Caudoviricetes</taxon>
        <taxon>Peduoviridae</taxon>
        <taxon>Maltschvirus</taxon>
        <taxon>Maltschvirus maltsch</taxon>
    </lineage>
</organism>
<name>A0A6J5PIM3_9CAUD</name>
<proteinExistence type="predicted"/>
<evidence type="ECO:0000313" key="1">
    <source>
        <dbReference type="EMBL" id="CAB4171750.1"/>
    </source>
</evidence>
<sequence length="102" mass="11856">MKRRTPIRKVSVKQAALLRQYMKQRKAFLETHPWCEVSPTCNDRPNPATDIHHMKGRGKYLLDESTWLAVSRGAHAYIHDNPGWAREMGYILPRSDTLQPTK</sequence>
<evidence type="ECO:0000313" key="2">
    <source>
        <dbReference type="EMBL" id="CAB4178213.1"/>
    </source>
</evidence>
<dbReference type="EMBL" id="LR796868">
    <property type="protein sequence ID" value="CAB4171750.1"/>
    <property type="molecule type" value="Genomic_DNA"/>
</dbReference>
<gene>
    <name evidence="2" type="ORF">UFOVP1007_37</name>
    <name evidence="3" type="ORF">UFOVP1159_37</name>
    <name evidence="1" type="ORF">UFOVP927_26</name>
</gene>
<dbReference type="EMBL" id="LR797108">
    <property type="protein sequence ID" value="CAB4187512.1"/>
    <property type="molecule type" value="Genomic_DNA"/>
</dbReference>
<evidence type="ECO:0000313" key="3">
    <source>
        <dbReference type="EMBL" id="CAB4187512.1"/>
    </source>
</evidence>
<protein>
    <recommendedName>
        <fullName evidence="4">HNHc domain containing protein</fullName>
    </recommendedName>
</protein>
<dbReference type="EMBL" id="LR796958">
    <property type="protein sequence ID" value="CAB4178213.1"/>
    <property type="molecule type" value="Genomic_DNA"/>
</dbReference>
<evidence type="ECO:0008006" key="4">
    <source>
        <dbReference type="Google" id="ProtNLM"/>
    </source>
</evidence>